<dbReference type="InterPro" id="IPR007450">
    <property type="entry name" value="BamE_dom"/>
</dbReference>
<dbReference type="Pfam" id="PF04355">
    <property type="entry name" value="BamE"/>
    <property type="match status" value="1"/>
</dbReference>
<keyword evidence="1" id="KW-0732">Signal</keyword>
<evidence type="ECO:0000256" key="1">
    <source>
        <dbReference type="ARBA" id="ARBA00022729"/>
    </source>
</evidence>
<feature type="domain" description="Outer membrane protein assembly factor BamE" evidence="3">
    <location>
        <begin position="23"/>
        <end position="83"/>
    </location>
</feature>
<reference evidence="5" key="1">
    <citation type="submission" date="2024-07" db="EMBL/GenBank/DDBJ databases">
        <title>Complete genome sequence of Prevotella sp. YM-2024 GTC17253.</title>
        <authorList>
            <person name="Hayashi M."/>
            <person name="Muto Y."/>
            <person name="Tanaka K."/>
            <person name="Niwa H."/>
        </authorList>
    </citation>
    <scope>NUCLEOTIDE SEQUENCE</scope>
    <source>
        <strain evidence="5">GTC17253</strain>
    </source>
</reference>
<evidence type="ECO:0000259" key="4">
    <source>
        <dbReference type="Pfam" id="PF14771"/>
    </source>
</evidence>
<dbReference type="AlphaFoldDB" id="A0AB33ITQ6"/>
<dbReference type="InterPro" id="IPR037873">
    <property type="entry name" value="BamE-like"/>
</dbReference>
<name>A0AB33ITQ6_9BACT</name>
<sequence length="214" mass="24875">MKQVRLKALAILLLLVMLPICMEAKRFDEIRLGMTQSEVRSLVGKPRFKRMNYNVEQWEYRSTNLMGTITYVTTVDFADGRVVACNTYEKPDTSIDYMPQYSVPMPYNRGPVYRRAMDEADFDVFHRYVRNETFDDNKLKLITVGCLNGGFTCRQCARMMDVFSFDDKKLQVVKIMGPRLVDRMNSMLIVSKLAFESSKQEAARILGIPWDSMR</sequence>
<dbReference type="InterPro" id="IPR028011">
    <property type="entry name" value="DUF4476"/>
</dbReference>
<dbReference type="EMBL" id="AP035785">
    <property type="protein sequence ID" value="BFO71942.1"/>
    <property type="molecule type" value="Genomic_DNA"/>
</dbReference>
<gene>
    <name evidence="5" type="ORF">GTC17253_19080</name>
</gene>
<evidence type="ECO:0000313" key="5">
    <source>
        <dbReference type="EMBL" id="BFO71942.1"/>
    </source>
</evidence>
<organism evidence="5">
    <name type="scientific">Prevotella sp. GTC17253</name>
    <dbReference type="NCBI Taxonomy" id="3236793"/>
    <lineage>
        <taxon>Bacteria</taxon>
        <taxon>Pseudomonadati</taxon>
        <taxon>Bacteroidota</taxon>
        <taxon>Bacteroidia</taxon>
        <taxon>Bacteroidales</taxon>
        <taxon>Prevotellaceae</taxon>
        <taxon>Prevotella</taxon>
    </lineage>
</organism>
<proteinExistence type="predicted"/>
<evidence type="ECO:0000256" key="2">
    <source>
        <dbReference type="ARBA" id="ARBA00023136"/>
    </source>
</evidence>
<dbReference type="Gene3D" id="3.30.1450.10">
    <property type="match status" value="1"/>
</dbReference>
<feature type="domain" description="DUF4476" evidence="4">
    <location>
        <begin position="117"/>
        <end position="206"/>
    </location>
</feature>
<keyword evidence="2" id="KW-0472">Membrane</keyword>
<accession>A0AB33ITQ6</accession>
<evidence type="ECO:0000259" key="3">
    <source>
        <dbReference type="Pfam" id="PF04355"/>
    </source>
</evidence>
<protein>
    <submittedName>
        <fullName evidence="5">DUF4476 domain-containing protein</fullName>
    </submittedName>
</protein>
<dbReference type="Pfam" id="PF14771">
    <property type="entry name" value="DUF4476"/>
    <property type="match status" value="1"/>
</dbReference>
<dbReference type="GO" id="GO:0019867">
    <property type="term" value="C:outer membrane"/>
    <property type="evidence" value="ECO:0007669"/>
    <property type="project" value="InterPro"/>
</dbReference>